<dbReference type="Ensembl" id="ENSAMXT00005053918.1">
    <property type="protein sequence ID" value="ENSAMXP00005049745.1"/>
    <property type="gene ID" value="ENSAMXG00005022627.1"/>
</dbReference>
<reference evidence="2" key="1">
    <citation type="submission" date="2025-08" db="UniProtKB">
        <authorList>
            <consortium name="Ensembl"/>
        </authorList>
    </citation>
    <scope>IDENTIFICATION</scope>
</reference>
<organism evidence="2 3">
    <name type="scientific">Astyanax mexicanus</name>
    <name type="common">Blind cave fish</name>
    <name type="synonym">Astyanax fasciatus mexicanus</name>
    <dbReference type="NCBI Taxonomy" id="7994"/>
    <lineage>
        <taxon>Eukaryota</taxon>
        <taxon>Metazoa</taxon>
        <taxon>Chordata</taxon>
        <taxon>Craniata</taxon>
        <taxon>Vertebrata</taxon>
        <taxon>Euteleostomi</taxon>
        <taxon>Actinopterygii</taxon>
        <taxon>Neopterygii</taxon>
        <taxon>Teleostei</taxon>
        <taxon>Ostariophysi</taxon>
        <taxon>Characiformes</taxon>
        <taxon>Characoidei</taxon>
        <taxon>Acestrorhamphidae</taxon>
        <taxon>Acestrorhamphinae</taxon>
        <taxon>Astyanax</taxon>
    </lineage>
</organism>
<dbReference type="AlphaFoldDB" id="A0A8B9LB32"/>
<dbReference type="GO" id="GO:0036064">
    <property type="term" value="C:ciliary basal body"/>
    <property type="evidence" value="ECO:0007669"/>
    <property type="project" value="TreeGrafter"/>
</dbReference>
<feature type="region of interest" description="Disordered" evidence="1">
    <location>
        <begin position="235"/>
        <end position="280"/>
    </location>
</feature>
<dbReference type="Proteomes" id="UP000694621">
    <property type="component" value="Unplaced"/>
</dbReference>
<dbReference type="RefSeq" id="XP_007257492.2">
    <property type="nucleotide sequence ID" value="XM_007257430.4"/>
</dbReference>
<dbReference type="GeneID" id="103029867"/>
<protein>
    <recommendedName>
        <fullName evidence="4">Spermatogenesis associated 7</fullName>
    </recommendedName>
</protein>
<proteinExistence type="predicted"/>
<feature type="region of interest" description="Disordered" evidence="1">
    <location>
        <begin position="446"/>
        <end position="467"/>
    </location>
</feature>
<accession>A0A8B9LB32</accession>
<feature type="region of interest" description="Disordered" evidence="1">
    <location>
        <begin position="167"/>
        <end position="191"/>
    </location>
</feature>
<evidence type="ECO:0008006" key="4">
    <source>
        <dbReference type="Google" id="ProtNLM"/>
    </source>
</evidence>
<feature type="compositionally biased region" description="Basic and acidic residues" evidence="1">
    <location>
        <begin position="537"/>
        <end position="546"/>
    </location>
</feature>
<sequence length="546" mass="62649">MGYWAEYRVMDAKRAFYHGSTGSLTNQHIVKDHMLSHYKKIYSAKAVVDCAVPTSMCRNVKYLDQKRREQLKQDGSERAQSARSFSQRSIRLNTVTPCSSKHTRPSVRGAEGAHFDQGDSVLSSPRFNTSFHFKQIAYASKMTTNSQNYRPASELSYRSPNSHWHHFTPSCTTSTSQKKFKSFQDPTQKTYSGDVMHKHAHYFTEEKPFTPRTLKSDCKSTLSTYRYYTPGKGKEAEAKSTSKFRRQETYHGSTHNKQWSSAGQESPQPYSPEHEWSDEESNVFGNTYSTANKYRDGGFPVSSSRVSPEGMKSPVMKKVTAVEQEVKYLEFITDVTDDILARGIYSDRVLELVFERHIDMNRHRLDKDKMRHLLDDLRNDLQRPIAAPVMVLEKEDKDSFLLPRHKYSGLEQELTFMTKENDSRPLSCTVFDKDTEINVVSPSLHFTPVNGKVSESATPYGQQDEEGHTDLQFDYRKSNAVSPSLENQQMNKEEEHQNDEPTADDELVKEFDELGRNMTDSLIVSETHGSKVNIEQDSEKLSDDEF</sequence>
<feature type="region of interest" description="Disordered" evidence="1">
    <location>
        <begin position="482"/>
        <end position="546"/>
    </location>
</feature>
<feature type="compositionally biased region" description="Basic and acidic residues" evidence="1">
    <location>
        <begin position="506"/>
        <end position="515"/>
    </location>
</feature>
<name>A0A8B9LB32_ASTMX</name>
<dbReference type="InterPro" id="IPR029357">
    <property type="entry name" value="SPATA7"/>
</dbReference>
<dbReference type="KEGG" id="amex:103029867"/>
<dbReference type="CTD" id="55812"/>
<evidence type="ECO:0000313" key="3">
    <source>
        <dbReference type="Proteomes" id="UP000694621"/>
    </source>
</evidence>
<dbReference type="PANTHER" id="PTHR14917:SF4">
    <property type="entry name" value="SPERMATOGENESIS-ASSOCIATED 7"/>
    <property type="match status" value="1"/>
</dbReference>
<dbReference type="GO" id="GO:0005930">
    <property type="term" value="C:axoneme"/>
    <property type="evidence" value="ECO:0007669"/>
    <property type="project" value="TreeGrafter"/>
</dbReference>
<evidence type="ECO:0000256" key="1">
    <source>
        <dbReference type="SAM" id="MobiDB-lite"/>
    </source>
</evidence>
<dbReference type="PANTHER" id="PTHR14917">
    <property type="entry name" value="SPERMATOGENESIS-ASSOCIATED PROTEIN 7"/>
    <property type="match status" value="1"/>
</dbReference>
<evidence type="ECO:0000313" key="2">
    <source>
        <dbReference type="Ensembl" id="ENSAMXP00005049745.1"/>
    </source>
</evidence>
<dbReference type="Pfam" id="PF15244">
    <property type="entry name" value="HSD3"/>
    <property type="match status" value="1"/>
</dbReference>
<feature type="compositionally biased region" description="Basic and acidic residues" evidence="1">
    <location>
        <begin position="235"/>
        <end position="249"/>
    </location>
</feature>
<dbReference type="GO" id="GO:0000226">
    <property type="term" value="P:microtubule cytoskeleton organization"/>
    <property type="evidence" value="ECO:0007669"/>
    <property type="project" value="TreeGrafter"/>
</dbReference>
<gene>
    <name evidence="2" type="primary">spata7</name>
</gene>
<feature type="compositionally biased region" description="Polar residues" evidence="1">
    <location>
        <begin position="250"/>
        <end position="268"/>
    </location>
</feature>